<evidence type="ECO:0000256" key="6">
    <source>
        <dbReference type="ARBA" id="ARBA00022692"/>
    </source>
</evidence>
<feature type="transmembrane region" description="Helical" evidence="9">
    <location>
        <begin position="25"/>
        <end position="47"/>
    </location>
</feature>
<dbReference type="InterPro" id="IPR050901">
    <property type="entry name" value="BP-dep_ABC_trans_perm"/>
</dbReference>
<evidence type="ECO:0000259" key="11">
    <source>
        <dbReference type="PROSITE" id="PS50928"/>
    </source>
</evidence>
<feature type="transmembrane region" description="Helical" evidence="9">
    <location>
        <begin position="121"/>
        <end position="141"/>
    </location>
</feature>
<keyword evidence="4" id="KW-1003">Cell membrane</keyword>
<dbReference type="Pfam" id="PF00528">
    <property type="entry name" value="BPD_transp_1"/>
    <property type="match status" value="1"/>
</dbReference>
<proteinExistence type="inferred from homology"/>
<evidence type="ECO:0000256" key="1">
    <source>
        <dbReference type="ARBA" id="ARBA00004651"/>
    </source>
</evidence>
<evidence type="ECO:0000313" key="12">
    <source>
        <dbReference type="EMBL" id="MFC7383237.1"/>
    </source>
</evidence>
<dbReference type="RefSeq" id="WP_380826680.1">
    <property type="nucleotide sequence ID" value="NZ_JBHTCG010000007.1"/>
</dbReference>
<dbReference type="InterPro" id="IPR000515">
    <property type="entry name" value="MetI-like"/>
</dbReference>
<dbReference type="SUPFAM" id="SSF161098">
    <property type="entry name" value="MetI-like"/>
    <property type="match status" value="1"/>
</dbReference>
<evidence type="ECO:0000256" key="7">
    <source>
        <dbReference type="ARBA" id="ARBA00022989"/>
    </source>
</evidence>
<evidence type="ECO:0000256" key="5">
    <source>
        <dbReference type="ARBA" id="ARBA00022597"/>
    </source>
</evidence>
<gene>
    <name evidence="12" type="ORF">ACFQSB_13535</name>
</gene>
<evidence type="ECO:0000313" key="13">
    <source>
        <dbReference type="Proteomes" id="UP001596496"/>
    </source>
</evidence>
<dbReference type="CDD" id="cd06261">
    <property type="entry name" value="TM_PBP2"/>
    <property type="match status" value="1"/>
</dbReference>
<evidence type="ECO:0000256" key="10">
    <source>
        <dbReference type="SAM" id="MobiDB-lite"/>
    </source>
</evidence>
<feature type="domain" description="ABC transmembrane type-1" evidence="11">
    <location>
        <begin position="85"/>
        <end position="276"/>
    </location>
</feature>
<evidence type="ECO:0000256" key="4">
    <source>
        <dbReference type="ARBA" id="ARBA00022475"/>
    </source>
</evidence>
<dbReference type="PROSITE" id="PS50928">
    <property type="entry name" value="ABC_TM1"/>
    <property type="match status" value="1"/>
</dbReference>
<dbReference type="Proteomes" id="UP001596496">
    <property type="component" value="Unassembled WGS sequence"/>
</dbReference>
<feature type="transmembrane region" description="Helical" evidence="9">
    <location>
        <begin position="84"/>
        <end position="109"/>
    </location>
</feature>
<evidence type="ECO:0000256" key="9">
    <source>
        <dbReference type="RuleBase" id="RU363032"/>
    </source>
</evidence>
<keyword evidence="6 9" id="KW-0812">Transmembrane</keyword>
<feature type="transmembrane region" description="Helical" evidence="9">
    <location>
        <begin position="210"/>
        <end position="233"/>
    </location>
</feature>
<keyword evidence="13" id="KW-1185">Reference proteome</keyword>
<keyword evidence="8 9" id="KW-0472">Membrane</keyword>
<name>A0ABW2P0Q6_9ACTN</name>
<feature type="region of interest" description="Disordered" evidence="10">
    <location>
        <begin position="1"/>
        <end position="22"/>
    </location>
</feature>
<keyword evidence="5" id="KW-0762">Sugar transport</keyword>
<protein>
    <submittedName>
        <fullName evidence="12">Sugar ABC transporter permease</fullName>
    </submittedName>
</protein>
<feature type="transmembrane region" description="Helical" evidence="9">
    <location>
        <begin position="153"/>
        <end position="172"/>
    </location>
</feature>
<dbReference type="Gene3D" id="1.10.3720.10">
    <property type="entry name" value="MetI-like"/>
    <property type="match status" value="1"/>
</dbReference>
<dbReference type="InterPro" id="IPR035906">
    <property type="entry name" value="MetI-like_sf"/>
</dbReference>
<feature type="transmembrane region" description="Helical" evidence="9">
    <location>
        <begin position="253"/>
        <end position="276"/>
    </location>
</feature>
<evidence type="ECO:0000256" key="2">
    <source>
        <dbReference type="ARBA" id="ARBA00009047"/>
    </source>
</evidence>
<evidence type="ECO:0000256" key="8">
    <source>
        <dbReference type="ARBA" id="ARBA00023136"/>
    </source>
</evidence>
<evidence type="ECO:0000256" key="3">
    <source>
        <dbReference type="ARBA" id="ARBA00022448"/>
    </source>
</evidence>
<keyword evidence="3 9" id="KW-0813">Transport</keyword>
<comment type="caution">
    <text evidence="12">The sequence shown here is derived from an EMBL/GenBank/DDBJ whole genome shotgun (WGS) entry which is preliminary data.</text>
</comment>
<dbReference type="EMBL" id="JBHTCG010000007">
    <property type="protein sequence ID" value="MFC7383237.1"/>
    <property type="molecule type" value="Genomic_DNA"/>
</dbReference>
<keyword evidence="7 9" id="KW-1133">Transmembrane helix</keyword>
<comment type="similarity">
    <text evidence="2">Belongs to the binding-protein-dependent transport system permease family. MalFG subfamily.</text>
</comment>
<comment type="subcellular location">
    <subcellularLocation>
        <location evidence="1 9">Cell membrane</location>
        <topology evidence="1 9">Multi-pass membrane protein</topology>
    </subcellularLocation>
</comment>
<dbReference type="PANTHER" id="PTHR32243">
    <property type="entry name" value="MALTOSE TRANSPORT SYSTEM PERMEASE-RELATED"/>
    <property type="match status" value="1"/>
</dbReference>
<sequence length="291" mass="31338">MVSTLTPAGGTRPRGRESRGPGRSLALHATLIAASVIAVFPVLWLVLTSIKPRDAWQSSTVELFNSPSLSNYAQVLGQTAFPRWLFNSLLVAAMTTVLGVVLAATTGYAVSRFRFPGYRSIMWMLLVTQMFPVAILIVPIYNLLAGLGLINQFPGLVIAYLTSTVPFCAWMMKGYFDTVPAEIDEAGRVDGLTPFGTFWRLILPLSRPGLAVAAFYSFITAWAEVAYATAFMTGDDKYTLAVGLGQFVGQHKAEWGLLTASSVLIAVPAAVVFLLVQRHLVTGLTAGATKS</sequence>
<dbReference type="PANTHER" id="PTHR32243:SF50">
    <property type="entry name" value="MALTOSE_MALTODEXTRIN TRANSPORT SYSTEM PERMEASE PROTEIN MALG"/>
    <property type="match status" value="1"/>
</dbReference>
<accession>A0ABW2P0Q6</accession>
<reference evidence="13" key="1">
    <citation type="journal article" date="2019" name="Int. J. Syst. Evol. Microbiol.">
        <title>The Global Catalogue of Microorganisms (GCM) 10K type strain sequencing project: providing services to taxonomists for standard genome sequencing and annotation.</title>
        <authorList>
            <consortium name="The Broad Institute Genomics Platform"/>
            <consortium name="The Broad Institute Genome Sequencing Center for Infectious Disease"/>
            <person name="Wu L."/>
            <person name="Ma J."/>
        </authorList>
    </citation>
    <scope>NUCLEOTIDE SEQUENCE [LARGE SCALE GENOMIC DNA]</scope>
    <source>
        <strain evidence="13">CECT 7649</strain>
    </source>
</reference>
<organism evidence="12 13">
    <name type="scientific">Sphaerisporangium rhizosphaerae</name>
    <dbReference type="NCBI Taxonomy" id="2269375"/>
    <lineage>
        <taxon>Bacteria</taxon>
        <taxon>Bacillati</taxon>
        <taxon>Actinomycetota</taxon>
        <taxon>Actinomycetes</taxon>
        <taxon>Streptosporangiales</taxon>
        <taxon>Streptosporangiaceae</taxon>
        <taxon>Sphaerisporangium</taxon>
    </lineage>
</organism>